<dbReference type="EMBL" id="AFYH01044548">
    <property type="status" value="NOT_ANNOTATED_CDS"/>
    <property type="molecule type" value="Genomic_DNA"/>
</dbReference>
<dbReference type="Pfam" id="PF01421">
    <property type="entry name" value="Reprolysin"/>
    <property type="match status" value="1"/>
</dbReference>
<dbReference type="PROSITE" id="PS50214">
    <property type="entry name" value="DISINTEGRIN_2"/>
    <property type="match status" value="1"/>
</dbReference>
<feature type="region of interest" description="Disordered" evidence="9">
    <location>
        <begin position="650"/>
        <end position="680"/>
    </location>
</feature>
<dbReference type="InParanoid" id="H3B5U6"/>
<dbReference type="PROSITE" id="PS01186">
    <property type="entry name" value="EGF_2"/>
    <property type="match status" value="1"/>
</dbReference>
<feature type="transmembrane region" description="Helical" evidence="10">
    <location>
        <begin position="620"/>
        <end position="643"/>
    </location>
</feature>
<dbReference type="eggNOG" id="KOG3607">
    <property type="taxonomic scope" value="Eukaryota"/>
</dbReference>
<evidence type="ECO:0000256" key="5">
    <source>
        <dbReference type="ARBA" id="ARBA00023157"/>
    </source>
</evidence>
<dbReference type="GeneTree" id="ENSGT00940000159624"/>
<dbReference type="CDD" id="cd04269">
    <property type="entry name" value="ZnMc_adamalysin_II_like"/>
    <property type="match status" value="1"/>
</dbReference>
<organism evidence="14 15">
    <name type="scientific">Latimeria chalumnae</name>
    <name type="common">Coelacanth</name>
    <dbReference type="NCBI Taxonomy" id="7897"/>
    <lineage>
        <taxon>Eukaryota</taxon>
        <taxon>Metazoa</taxon>
        <taxon>Chordata</taxon>
        <taxon>Craniata</taxon>
        <taxon>Vertebrata</taxon>
        <taxon>Euteleostomi</taxon>
        <taxon>Coelacanthiformes</taxon>
        <taxon>Coelacanthidae</taxon>
        <taxon>Latimeria</taxon>
    </lineage>
</organism>
<dbReference type="OMA" id="HGVCCEN"/>
<evidence type="ECO:0000256" key="7">
    <source>
        <dbReference type="PROSITE-ProRule" id="PRU00076"/>
    </source>
</evidence>
<feature type="compositionally biased region" description="Polar residues" evidence="9">
    <location>
        <begin position="725"/>
        <end position="739"/>
    </location>
</feature>
<accession>H3B5U6</accession>
<dbReference type="Pfam" id="PF08516">
    <property type="entry name" value="ADAM_CR"/>
    <property type="match status" value="1"/>
</dbReference>
<feature type="active site" evidence="8">
    <location>
        <position position="262"/>
    </location>
</feature>
<dbReference type="Ensembl" id="ENSLACT00000017394.1">
    <property type="protein sequence ID" value="ENSLACP00000017267.1"/>
    <property type="gene ID" value="ENSLACG00000015210.1"/>
</dbReference>
<evidence type="ECO:0000256" key="8">
    <source>
        <dbReference type="PROSITE-ProRule" id="PRU00276"/>
    </source>
</evidence>
<evidence type="ECO:0000259" key="11">
    <source>
        <dbReference type="PROSITE" id="PS50026"/>
    </source>
</evidence>
<dbReference type="SMART" id="SM00608">
    <property type="entry name" value="ACR"/>
    <property type="match status" value="1"/>
</dbReference>
<keyword evidence="4 10" id="KW-0472">Membrane</keyword>
<keyword evidence="8" id="KW-0862">Zinc</keyword>
<dbReference type="Gene3D" id="2.60.120.260">
    <property type="entry name" value="Galactose-binding domain-like"/>
    <property type="match status" value="1"/>
</dbReference>
<dbReference type="InterPro" id="IPR036436">
    <property type="entry name" value="Disintegrin_dom_sf"/>
</dbReference>
<evidence type="ECO:0000313" key="14">
    <source>
        <dbReference type="Ensembl" id="ENSLACP00000017267.1"/>
    </source>
</evidence>
<dbReference type="EMBL" id="AFYH01044549">
    <property type="status" value="NOT_ANNOTATED_CDS"/>
    <property type="molecule type" value="Genomic_DNA"/>
</dbReference>
<dbReference type="Gene3D" id="3.40.390.10">
    <property type="entry name" value="Collagenase (Catalytic Domain)"/>
    <property type="match status" value="1"/>
</dbReference>
<feature type="disulfide bond" evidence="6">
    <location>
        <begin position="390"/>
        <end position="410"/>
    </location>
</feature>
<dbReference type="InterPro" id="IPR006586">
    <property type="entry name" value="ADAM_Cys-rich"/>
</dbReference>
<reference evidence="14" key="2">
    <citation type="submission" date="2025-08" db="UniProtKB">
        <authorList>
            <consortium name="Ensembl"/>
        </authorList>
    </citation>
    <scope>IDENTIFICATION</scope>
</reference>
<dbReference type="InterPro" id="IPR034027">
    <property type="entry name" value="Reprolysin_adamalysin"/>
</dbReference>
<comment type="subcellular location">
    <subcellularLocation>
        <location evidence="1">Membrane</location>
        <topology evidence="1">Single-pass type I membrane protein</topology>
    </subcellularLocation>
</comment>
<dbReference type="InterPro" id="IPR000742">
    <property type="entry name" value="EGF"/>
</dbReference>
<dbReference type="Pfam" id="PF01562">
    <property type="entry name" value="Pep_M12B_propep"/>
    <property type="match status" value="1"/>
</dbReference>
<dbReference type="PANTHER" id="PTHR11905">
    <property type="entry name" value="ADAM A DISINTEGRIN AND METALLOPROTEASE DOMAIN"/>
    <property type="match status" value="1"/>
</dbReference>
<feature type="binding site" evidence="8">
    <location>
        <position position="265"/>
    </location>
    <ligand>
        <name>Zn(2+)</name>
        <dbReference type="ChEBI" id="CHEBI:29105"/>
        <note>catalytic</note>
    </ligand>
</feature>
<dbReference type="InterPro" id="IPR018358">
    <property type="entry name" value="Disintegrin_CS"/>
</dbReference>
<feature type="disulfide bond" evidence="7">
    <location>
        <begin position="589"/>
        <end position="598"/>
    </location>
</feature>
<evidence type="ECO:0000256" key="6">
    <source>
        <dbReference type="PROSITE-ProRule" id="PRU00068"/>
    </source>
</evidence>
<feature type="binding site" evidence="8">
    <location>
        <position position="261"/>
    </location>
    <ligand>
        <name>Zn(2+)</name>
        <dbReference type="ChEBI" id="CHEBI:29105"/>
        <note>catalytic</note>
    </ligand>
</feature>
<evidence type="ECO:0000256" key="3">
    <source>
        <dbReference type="ARBA" id="ARBA00022989"/>
    </source>
</evidence>
<keyword evidence="15" id="KW-1185">Reference proteome</keyword>
<dbReference type="SMART" id="SM00050">
    <property type="entry name" value="DISIN"/>
    <property type="match status" value="1"/>
</dbReference>
<keyword evidence="8" id="KW-0479">Metal-binding</keyword>
<feature type="region of interest" description="Disordered" evidence="9">
    <location>
        <begin position="725"/>
        <end position="765"/>
    </location>
</feature>
<feature type="compositionally biased region" description="Polar residues" evidence="9">
    <location>
        <begin position="665"/>
        <end position="678"/>
    </location>
</feature>
<dbReference type="Proteomes" id="UP000008672">
    <property type="component" value="Unassembled WGS sequence"/>
</dbReference>
<dbReference type="PRINTS" id="PR00289">
    <property type="entry name" value="DISINTEGRIN"/>
</dbReference>
<dbReference type="FunFam" id="3.40.390.10:FF:000002">
    <property type="entry name" value="Disintegrin and metalloproteinase domain-containing protein 22"/>
    <property type="match status" value="1"/>
</dbReference>
<dbReference type="InterPro" id="IPR001762">
    <property type="entry name" value="Disintegrin_dom"/>
</dbReference>
<dbReference type="AlphaFoldDB" id="H3B5U6"/>
<dbReference type="PROSITE" id="PS50215">
    <property type="entry name" value="ADAM_MEPRO"/>
    <property type="match status" value="1"/>
</dbReference>
<evidence type="ECO:0000256" key="2">
    <source>
        <dbReference type="ARBA" id="ARBA00022692"/>
    </source>
</evidence>
<dbReference type="GO" id="GO:0004222">
    <property type="term" value="F:metalloendopeptidase activity"/>
    <property type="evidence" value="ECO:0007669"/>
    <property type="project" value="InterPro"/>
</dbReference>
<dbReference type="STRING" id="7897.ENSLACP00000017267"/>
<dbReference type="SUPFAM" id="SSF55486">
    <property type="entry name" value="Metalloproteases ('zincins'), catalytic domain"/>
    <property type="match status" value="1"/>
</dbReference>
<reference evidence="14" key="3">
    <citation type="submission" date="2025-09" db="UniProtKB">
        <authorList>
            <consortium name="Ensembl"/>
        </authorList>
    </citation>
    <scope>IDENTIFICATION</scope>
</reference>
<dbReference type="PROSITE" id="PS50026">
    <property type="entry name" value="EGF_3"/>
    <property type="match status" value="1"/>
</dbReference>
<dbReference type="GO" id="GO:0016020">
    <property type="term" value="C:membrane"/>
    <property type="evidence" value="ECO:0007669"/>
    <property type="project" value="UniProtKB-SubCell"/>
</dbReference>
<evidence type="ECO:0000256" key="10">
    <source>
        <dbReference type="SAM" id="Phobius"/>
    </source>
</evidence>
<dbReference type="SUPFAM" id="SSF57552">
    <property type="entry name" value="Blood coagulation inhibitor (disintegrin)"/>
    <property type="match status" value="1"/>
</dbReference>
<protein>
    <submittedName>
        <fullName evidence="14">ADAM metallopeptidase domain 19</fullName>
    </submittedName>
</protein>
<dbReference type="EMBL" id="AFYH01044550">
    <property type="status" value="NOT_ANNOTATED_CDS"/>
    <property type="molecule type" value="Genomic_DNA"/>
</dbReference>
<dbReference type="InterPro" id="IPR024079">
    <property type="entry name" value="MetalloPept_cat_dom_sf"/>
</dbReference>
<feature type="domain" description="EGF-like" evidence="11">
    <location>
        <begin position="567"/>
        <end position="599"/>
    </location>
</feature>
<dbReference type="Gene3D" id="4.10.70.10">
    <property type="entry name" value="Disintegrin domain"/>
    <property type="match status" value="1"/>
</dbReference>
<proteinExistence type="predicted"/>
<evidence type="ECO:0000256" key="4">
    <source>
        <dbReference type="ARBA" id="ARBA00023136"/>
    </source>
</evidence>
<evidence type="ECO:0000313" key="15">
    <source>
        <dbReference type="Proteomes" id="UP000008672"/>
    </source>
</evidence>
<dbReference type="FunCoup" id="H3B5U6">
    <property type="interactions" value="644"/>
</dbReference>
<evidence type="ECO:0000259" key="12">
    <source>
        <dbReference type="PROSITE" id="PS50214"/>
    </source>
</evidence>
<feature type="domain" description="Disintegrin" evidence="12">
    <location>
        <begin position="332"/>
        <end position="418"/>
    </location>
</feature>
<keyword evidence="7" id="KW-0245">EGF-like domain</keyword>
<keyword evidence="5 7" id="KW-1015">Disulfide bond</keyword>
<dbReference type="FunFam" id="4.10.70.10:FF:000001">
    <property type="entry name" value="Disintegrin and metalloproteinase domain-containing protein 22"/>
    <property type="match status" value="1"/>
</dbReference>
<evidence type="ECO:0000259" key="13">
    <source>
        <dbReference type="PROSITE" id="PS50215"/>
    </source>
</evidence>
<dbReference type="InterPro" id="IPR001590">
    <property type="entry name" value="Peptidase_M12B"/>
</dbReference>
<evidence type="ECO:0000256" key="1">
    <source>
        <dbReference type="ARBA" id="ARBA00004479"/>
    </source>
</evidence>
<dbReference type="GO" id="GO:0046872">
    <property type="term" value="F:metal ion binding"/>
    <property type="evidence" value="ECO:0007669"/>
    <property type="project" value="UniProtKB-KW"/>
</dbReference>
<dbReference type="InterPro" id="IPR002870">
    <property type="entry name" value="Peptidase_M12B_N"/>
</dbReference>
<dbReference type="HOGENOM" id="CLU_012714_7_0_1"/>
<dbReference type="PANTHER" id="PTHR11905:SF19">
    <property type="entry name" value="DISINTEGRIN AND METALLOPROTEINASE DOMAIN-CONTAINING PROTEIN 19"/>
    <property type="match status" value="1"/>
</dbReference>
<dbReference type="PROSITE" id="PS00427">
    <property type="entry name" value="DISINTEGRIN_1"/>
    <property type="match status" value="1"/>
</dbReference>
<reference evidence="15" key="1">
    <citation type="submission" date="2011-08" db="EMBL/GenBank/DDBJ databases">
        <title>The draft genome of Latimeria chalumnae.</title>
        <authorList>
            <person name="Di Palma F."/>
            <person name="Alfoldi J."/>
            <person name="Johnson J."/>
            <person name="Berlin A."/>
            <person name="Gnerre S."/>
            <person name="Jaffe D."/>
            <person name="MacCallum I."/>
            <person name="Young S."/>
            <person name="Walker B.J."/>
            <person name="Lander E."/>
            <person name="Lindblad-Toh K."/>
        </authorList>
    </citation>
    <scope>NUCLEOTIDE SEQUENCE [LARGE SCALE GENOMIC DNA]</scope>
    <source>
        <strain evidence="15">Wild caught</strain>
    </source>
</reference>
<sequence length="765" mass="83263">ELFAPSYTETYYTSAGIPQTTSPNQAEHCFYHGTVRGMEQSSVALSTCQGLRGLIVLSSNLSYLIEPLHETSDQHLIYRAEHLKLRKGSCGHQDKDPPSESWTAMFTNQLHSKSHRVSSRGVPFMKLVAITVLSITNGVEIGLCHFTGGQYLLALIDTLFLKFYRSLRIRIALVGLEVWTHTDKSDVSENPYSTLWSFLRWRQKLLASKKHDNAQLITGMAFHGTTIGMAPLLAMCSYYQSGGVNMDHSENAIGVAATMAHEMGHNFGMSHDVAGCCTTNAADGGCIMAAATGHPFPKVFNKCNENELQKYLKSGGGMCLFNMPDTKTLYGGQRCGNGYLEEGEECDCGEVEECISPCCNANNCTLKAGAECAHGVCCQDCKLKAPGTVCRDTSGSCDLPEYCTGSSEFCPSNYYQLDGTPCEEGEAYCYNGMCLTYEKQCLLLWGRGARAAPDICFEKVNVAGDPYGNCGKDMHGVYRKCEIRDAKCGKIQCQSSAKKPLESSTVAIDTTIKMEGGERIKCRGTHMYTSEKQEGDMLDPGLVMTGTKCGEKHVCFEGQCRNSLFLAADECVKNCNGRGVCNNNKNCHCEPGWAPPYCLKAGNGGSVDSGPVKSPGVGPLVAGVLIAILLLIVLCGAGIYLYLPKKEGHRQKEKSKTLEEDEQVNENASAQRAANGHSNPMFKLKGQERLQKLVKTIVPLVPPKPRVALSPGNYLDLNFQNKSTLEADDSQATKPSSLRASEVPQKGSSKPPRRRPPNRPPPPVP</sequence>
<feature type="domain" description="Peptidase M12B" evidence="13">
    <location>
        <begin position="152"/>
        <end position="324"/>
    </location>
</feature>
<gene>
    <name evidence="14" type="primary">ADAM19</name>
</gene>
<comment type="caution">
    <text evidence="7">Lacks conserved residue(s) required for the propagation of feature annotation.</text>
</comment>
<name>H3B5U6_LATCH</name>
<dbReference type="GO" id="GO:0006509">
    <property type="term" value="P:membrane protein ectodomain proteolysis"/>
    <property type="evidence" value="ECO:0007669"/>
    <property type="project" value="TreeGrafter"/>
</dbReference>
<feature type="binding site" evidence="8">
    <location>
        <position position="271"/>
    </location>
    <ligand>
        <name>Zn(2+)</name>
        <dbReference type="ChEBI" id="CHEBI:29105"/>
        <note>catalytic</note>
    </ligand>
</feature>
<keyword evidence="3 10" id="KW-1133">Transmembrane helix</keyword>
<dbReference type="EMBL" id="AFYH01044551">
    <property type="status" value="NOT_ANNOTATED_CDS"/>
    <property type="molecule type" value="Genomic_DNA"/>
</dbReference>
<evidence type="ECO:0000256" key="9">
    <source>
        <dbReference type="SAM" id="MobiDB-lite"/>
    </source>
</evidence>
<feature type="disulfide bond" evidence="7">
    <location>
        <begin position="571"/>
        <end position="581"/>
    </location>
</feature>
<dbReference type="Pfam" id="PF00200">
    <property type="entry name" value="Disintegrin"/>
    <property type="match status" value="1"/>
</dbReference>
<keyword evidence="2 10" id="KW-0812">Transmembrane</keyword>
<dbReference type="EMBL" id="AFYH01044552">
    <property type="status" value="NOT_ANNOTATED_CDS"/>
    <property type="molecule type" value="Genomic_DNA"/>
</dbReference>